<dbReference type="InterPro" id="IPR002545">
    <property type="entry name" value="CheW-lke_dom"/>
</dbReference>
<dbReference type="SUPFAM" id="SSF50341">
    <property type="entry name" value="CheW-like"/>
    <property type="match status" value="1"/>
</dbReference>
<gene>
    <name evidence="2" type="ORF">D3F03_06555</name>
</gene>
<accession>A0A398CB03</accession>
<evidence type="ECO:0000259" key="1">
    <source>
        <dbReference type="PROSITE" id="PS50851"/>
    </source>
</evidence>
<dbReference type="Gene3D" id="2.30.30.40">
    <property type="entry name" value="SH3 Domains"/>
    <property type="match status" value="1"/>
</dbReference>
<evidence type="ECO:0000313" key="2">
    <source>
        <dbReference type="EMBL" id="RID98861.1"/>
    </source>
</evidence>
<dbReference type="Pfam" id="PF01584">
    <property type="entry name" value="CheW"/>
    <property type="match status" value="1"/>
</dbReference>
<dbReference type="InterPro" id="IPR039315">
    <property type="entry name" value="CheW"/>
</dbReference>
<feature type="domain" description="CheW-like" evidence="1">
    <location>
        <begin position="67"/>
        <end position="204"/>
    </location>
</feature>
<dbReference type="PANTHER" id="PTHR22617:SF43">
    <property type="entry name" value="PROTEIN PILI"/>
    <property type="match status" value="1"/>
</dbReference>
<protein>
    <submittedName>
        <fullName evidence="2">Purine-binding chemotaxis protein CheW</fullName>
    </submittedName>
</protein>
<dbReference type="GO" id="GO:0007165">
    <property type="term" value="P:signal transduction"/>
    <property type="evidence" value="ECO:0007669"/>
    <property type="project" value="InterPro"/>
</dbReference>
<dbReference type="GO" id="GO:0005829">
    <property type="term" value="C:cytosol"/>
    <property type="evidence" value="ECO:0007669"/>
    <property type="project" value="TreeGrafter"/>
</dbReference>
<organism evidence="2 3">
    <name type="scientific">Simplicispira hankyongi</name>
    <dbReference type="NCBI Taxonomy" id="2315688"/>
    <lineage>
        <taxon>Bacteria</taxon>
        <taxon>Pseudomonadati</taxon>
        <taxon>Pseudomonadota</taxon>
        <taxon>Betaproteobacteria</taxon>
        <taxon>Burkholderiales</taxon>
        <taxon>Comamonadaceae</taxon>
        <taxon>Simplicispira</taxon>
    </lineage>
</organism>
<dbReference type="RefSeq" id="WP_119108611.1">
    <property type="nucleotide sequence ID" value="NZ_QXJC01000002.1"/>
</dbReference>
<dbReference type="EMBL" id="QXJC01000002">
    <property type="protein sequence ID" value="RID98861.1"/>
    <property type="molecule type" value="Genomic_DNA"/>
</dbReference>
<dbReference type="Gene3D" id="2.40.50.180">
    <property type="entry name" value="CheA-289, Domain 4"/>
    <property type="match status" value="1"/>
</dbReference>
<sequence length="213" mass="23279">MRTNPSGSRKTHRAAIDWVEVRARLDTIQAASEQAWALGSDETGRILHERALALALEPDRTQTIDQSIEVVEFLLAHEHYAVESSYVREVSLLENLTPLPCTPTFVLGIVNLHGEIVSVVDVRKFFDLPQTGLPDLNKVIVLGSGSMVFGILADAILGVRRIALAAIQPALPTLTGVREKYLKGVTPERTVVLDAGKLLADEEIVVQEQVDGQ</sequence>
<dbReference type="PROSITE" id="PS50851">
    <property type="entry name" value="CHEW"/>
    <property type="match status" value="1"/>
</dbReference>
<keyword evidence="3" id="KW-1185">Reference proteome</keyword>
<evidence type="ECO:0000313" key="3">
    <source>
        <dbReference type="Proteomes" id="UP000266302"/>
    </source>
</evidence>
<dbReference type="AlphaFoldDB" id="A0A398CB03"/>
<dbReference type="InterPro" id="IPR036061">
    <property type="entry name" value="CheW-like_dom_sf"/>
</dbReference>
<name>A0A398CB03_9BURK</name>
<proteinExistence type="predicted"/>
<comment type="caution">
    <text evidence="2">The sequence shown here is derived from an EMBL/GenBank/DDBJ whole genome shotgun (WGS) entry which is preliminary data.</text>
</comment>
<reference evidence="2 3" key="1">
    <citation type="submission" date="2018-09" db="EMBL/GenBank/DDBJ databases">
        <title>Draft genome of Simplicispira sp. NY-02.</title>
        <authorList>
            <person name="Im W.T."/>
        </authorList>
    </citation>
    <scope>NUCLEOTIDE SEQUENCE [LARGE SCALE GENOMIC DNA]</scope>
    <source>
        <strain evidence="2 3">NY-02</strain>
    </source>
</reference>
<dbReference type="OrthoDB" id="9790406at2"/>
<dbReference type="GO" id="GO:0006935">
    <property type="term" value="P:chemotaxis"/>
    <property type="evidence" value="ECO:0007669"/>
    <property type="project" value="InterPro"/>
</dbReference>
<dbReference type="Proteomes" id="UP000266302">
    <property type="component" value="Unassembled WGS sequence"/>
</dbReference>
<dbReference type="PANTHER" id="PTHR22617">
    <property type="entry name" value="CHEMOTAXIS SENSOR HISTIDINE KINASE-RELATED"/>
    <property type="match status" value="1"/>
</dbReference>
<dbReference type="SMART" id="SM00260">
    <property type="entry name" value="CheW"/>
    <property type="match status" value="1"/>
</dbReference>